<keyword evidence="2" id="KW-1185">Reference proteome</keyword>
<evidence type="ECO:0000313" key="1">
    <source>
        <dbReference type="EMBL" id="RGP71094.1"/>
    </source>
</evidence>
<gene>
    <name evidence="1" type="ORF">FLONG3_7271</name>
</gene>
<evidence type="ECO:0000313" key="2">
    <source>
        <dbReference type="Proteomes" id="UP000266234"/>
    </source>
</evidence>
<protein>
    <submittedName>
        <fullName evidence="1">Uncharacterized protein</fullName>
    </submittedName>
</protein>
<dbReference type="AlphaFoldDB" id="A0A395SF84"/>
<comment type="caution">
    <text evidence="1">The sequence shown here is derived from an EMBL/GenBank/DDBJ whole genome shotgun (WGS) entry which is preliminary data.</text>
</comment>
<dbReference type="EMBL" id="PXOG01000164">
    <property type="protein sequence ID" value="RGP71094.1"/>
    <property type="molecule type" value="Genomic_DNA"/>
</dbReference>
<dbReference type="Proteomes" id="UP000266234">
    <property type="component" value="Unassembled WGS sequence"/>
</dbReference>
<dbReference type="OrthoDB" id="5056676at2759"/>
<proteinExistence type="predicted"/>
<name>A0A395SF84_9HYPO</name>
<sequence>MTSFFLDEKVSPLGFKIDMPLSSDLDAERCIYRLNIWNIDKWRFSQATGANDGKWTLTNSSFPLDEAMTPTEDSPVYVPYSQMYTNDEASLFRLGEEELTNTEIMIDRMKTNLILEGKLLPPPNRNYEGTLAPYFRLMAFMEEREGTRRRKVFGKTKKALQSRFAKDAPKGWAHLYAIISNGQRCHYGDGEFPLYHPNQRAYLLTRKFKDDKYIVSAIRNLSACSQSEIMKLLDGIEEEGRHDMIYVANQGEEIPYCFCSEDPEFLNWIGPLAN</sequence>
<organism evidence="1 2">
    <name type="scientific">Fusarium longipes</name>
    <dbReference type="NCBI Taxonomy" id="694270"/>
    <lineage>
        <taxon>Eukaryota</taxon>
        <taxon>Fungi</taxon>
        <taxon>Dikarya</taxon>
        <taxon>Ascomycota</taxon>
        <taxon>Pezizomycotina</taxon>
        <taxon>Sordariomycetes</taxon>
        <taxon>Hypocreomycetidae</taxon>
        <taxon>Hypocreales</taxon>
        <taxon>Nectriaceae</taxon>
        <taxon>Fusarium</taxon>
    </lineage>
</organism>
<reference evidence="1 2" key="1">
    <citation type="journal article" date="2018" name="PLoS Pathog.">
        <title>Evolution of structural diversity of trichothecenes, a family of toxins produced by plant pathogenic and entomopathogenic fungi.</title>
        <authorList>
            <person name="Proctor R.H."/>
            <person name="McCormick S.P."/>
            <person name="Kim H.S."/>
            <person name="Cardoza R.E."/>
            <person name="Stanley A.M."/>
            <person name="Lindo L."/>
            <person name="Kelly A."/>
            <person name="Brown D.W."/>
            <person name="Lee T."/>
            <person name="Vaughan M.M."/>
            <person name="Alexander N.J."/>
            <person name="Busman M."/>
            <person name="Gutierrez S."/>
        </authorList>
    </citation>
    <scope>NUCLEOTIDE SEQUENCE [LARGE SCALE GENOMIC DNA]</scope>
    <source>
        <strain evidence="1 2">NRRL 20695</strain>
    </source>
</reference>
<accession>A0A395SF84</accession>